<dbReference type="InterPro" id="IPR013185">
    <property type="entry name" value="Transl_elong_KOW-like"/>
</dbReference>
<dbReference type="PANTHER" id="PTHR30053:SF12">
    <property type="entry name" value="ELONGATION FACTOR P (EF-P) FAMILY PROTEIN"/>
    <property type="match status" value="1"/>
</dbReference>
<evidence type="ECO:0000256" key="5">
    <source>
        <dbReference type="ARBA" id="ARBA00022768"/>
    </source>
</evidence>
<evidence type="ECO:0000256" key="3">
    <source>
        <dbReference type="ARBA" id="ARBA00009479"/>
    </source>
</evidence>
<comment type="caution">
    <text evidence="12">The sequence shown here is derived from an EMBL/GenBank/DDBJ whole genome shotgun (WGS) entry which is preliminary data.</text>
</comment>
<dbReference type="UniPathway" id="UPA00345"/>
<evidence type="ECO:0000256" key="8">
    <source>
        <dbReference type="NCBIfam" id="TIGR00038"/>
    </source>
</evidence>
<dbReference type="HAMAP" id="MF_00141">
    <property type="entry name" value="EF_P"/>
    <property type="match status" value="1"/>
</dbReference>
<dbReference type="Pfam" id="PF01132">
    <property type="entry name" value="EFP"/>
    <property type="match status" value="1"/>
</dbReference>
<gene>
    <name evidence="7" type="primary">efp</name>
    <name evidence="12" type="ORF">UT63_C0064G0017</name>
</gene>
<comment type="subcellular location">
    <subcellularLocation>
        <location evidence="1 7">Cytoplasm</location>
    </subcellularLocation>
</comment>
<dbReference type="Gene3D" id="2.30.30.30">
    <property type="match status" value="1"/>
</dbReference>
<dbReference type="InterPro" id="IPR020599">
    <property type="entry name" value="Transl_elong_fac_P/YeiP"/>
</dbReference>
<sequence>MTFIFIGVLILAVSCGKIHIHMTKISTSDFKKGIFILFKNENYQIVESTHVNPGKGSAFVRVRLKSLKRGNVEEFTYKSGETVEEIPIETREMQYIYKENEKYVFMDPKSYEQYSLSKEILGEQAGYLKEGNVYQILVNNEEPLSIRFPKKVTFKVVEAGEGARGNTVSSGAKKSVKLENGMSVEVPLFIKDGEMVVVDTETGTYVERG</sequence>
<dbReference type="GO" id="GO:0005829">
    <property type="term" value="C:cytosol"/>
    <property type="evidence" value="ECO:0007669"/>
    <property type="project" value="UniProtKB-ARBA"/>
</dbReference>
<dbReference type="NCBIfam" id="NF001810">
    <property type="entry name" value="PRK00529.1"/>
    <property type="match status" value="1"/>
</dbReference>
<evidence type="ECO:0000256" key="7">
    <source>
        <dbReference type="HAMAP-Rule" id="MF_00141"/>
    </source>
</evidence>
<accession>A0A0G0SA69</accession>
<dbReference type="Proteomes" id="UP000034539">
    <property type="component" value="Unassembled WGS sequence"/>
</dbReference>
<dbReference type="GO" id="GO:0043043">
    <property type="term" value="P:peptide biosynthetic process"/>
    <property type="evidence" value="ECO:0007669"/>
    <property type="project" value="InterPro"/>
</dbReference>
<dbReference type="Gene3D" id="2.40.50.140">
    <property type="entry name" value="Nucleic acid-binding proteins"/>
    <property type="match status" value="2"/>
</dbReference>
<dbReference type="Pfam" id="PF08207">
    <property type="entry name" value="EFP_N"/>
    <property type="match status" value="1"/>
</dbReference>
<dbReference type="SMART" id="SM00841">
    <property type="entry name" value="Elong-fact-P_C"/>
    <property type="match status" value="1"/>
</dbReference>
<proteinExistence type="inferred from homology"/>
<dbReference type="InterPro" id="IPR015365">
    <property type="entry name" value="Elong-fact-P_C"/>
</dbReference>
<dbReference type="GO" id="GO:0003746">
    <property type="term" value="F:translation elongation factor activity"/>
    <property type="evidence" value="ECO:0007669"/>
    <property type="project" value="UniProtKB-UniRule"/>
</dbReference>
<dbReference type="NCBIfam" id="TIGR00038">
    <property type="entry name" value="efp"/>
    <property type="match status" value="1"/>
</dbReference>
<evidence type="ECO:0000256" key="6">
    <source>
        <dbReference type="ARBA" id="ARBA00022917"/>
    </source>
</evidence>
<dbReference type="FunFam" id="2.30.30.30:FF:000003">
    <property type="entry name" value="Elongation factor P"/>
    <property type="match status" value="1"/>
</dbReference>
<dbReference type="PATRIC" id="fig|1618450.3.peg.1172"/>
<dbReference type="InterPro" id="IPR012340">
    <property type="entry name" value="NA-bd_OB-fold"/>
</dbReference>
<keyword evidence="6 7" id="KW-0648">Protein biosynthesis</keyword>
<dbReference type="InterPro" id="IPR001059">
    <property type="entry name" value="Transl_elong_P/YeiP_cen"/>
</dbReference>
<dbReference type="AlphaFoldDB" id="A0A0G0SA69"/>
<dbReference type="FunFam" id="2.40.50.140:FF:000004">
    <property type="entry name" value="Elongation factor P"/>
    <property type="match status" value="1"/>
</dbReference>
<reference evidence="12 13" key="1">
    <citation type="journal article" date="2015" name="Nature">
        <title>rRNA introns, odd ribosomes, and small enigmatic genomes across a large radiation of phyla.</title>
        <authorList>
            <person name="Brown C.T."/>
            <person name="Hug L.A."/>
            <person name="Thomas B.C."/>
            <person name="Sharon I."/>
            <person name="Castelle C.J."/>
            <person name="Singh A."/>
            <person name="Wilkins M.J."/>
            <person name="Williams K.H."/>
            <person name="Banfield J.F."/>
        </authorList>
    </citation>
    <scope>NUCLEOTIDE SEQUENCE [LARGE SCALE GENOMIC DNA]</scope>
</reference>
<dbReference type="PANTHER" id="PTHR30053">
    <property type="entry name" value="ELONGATION FACTOR P"/>
    <property type="match status" value="1"/>
</dbReference>
<evidence type="ECO:0000259" key="10">
    <source>
        <dbReference type="SMART" id="SM00841"/>
    </source>
</evidence>
<evidence type="ECO:0000313" key="13">
    <source>
        <dbReference type="Proteomes" id="UP000034539"/>
    </source>
</evidence>
<dbReference type="InterPro" id="IPR014722">
    <property type="entry name" value="Rib_uL2_dom2"/>
</dbReference>
<dbReference type="CDD" id="cd05794">
    <property type="entry name" value="S1_EF-P_repeat_2"/>
    <property type="match status" value="1"/>
</dbReference>
<dbReference type="PIRSF" id="PIRSF005901">
    <property type="entry name" value="EF-P"/>
    <property type="match status" value="1"/>
</dbReference>
<dbReference type="Pfam" id="PF09285">
    <property type="entry name" value="Elong-fact-P_C"/>
    <property type="match status" value="1"/>
</dbReference>
<dbReference type="FunFam" id="2.40.50.140:FF:000009">
    <property type="entry name" value="Elongation factor P"/>
    <property type="match status" value="1"/>
</dbReference>
<dbReference type="PROSITE" id="PS01275">
    <property type="entry name" value="EFP"/>
    <property type="match status" value="1"/>
</dbReference>
<dbReference type="InterPro" id="IPR013852">
    <property type="entry name" value="Transl_elong_P/YeiP_CS"/>
</dbReference>
<dbReference type="InterPro" id="IPR008991">
    <property type="entry name" value="Translation_prot_SH3-like_sf"/>
</dbReference>
<dbReference type="EMBL" id="LBXN01000064">
    <property type="protein sequence ID" value="KKR31635.1"/>
    <property type="molecule type" value="Genomic_DNA"/>
</dbReference>
<dbReference type="CDD" id="cd04470">
    <property type="entry name" value="S1_EF-P_repeat_1"/>
    <property type="match status" value="1"/>
</dbReference>
<evidence type="ECO:0000256" key="1">
    <source>
        <dbReference type="ARBA" id="ARBA00004496"/>
    </source>
</evidence>
<evidence type="ECO:0000256" key="2">
    <source>
        <dbReference type="ARBA" id="ARBA00004815"/>
    </source>
</evidence>
<comment type="function">
    <text evidence="7">Involved in peptide bond synthesis. Stimulates efficient translation and peptide-bond synthesis on native or reconstituted 70S ribosomes in vitro. Probably functions indirectly by altering the affinity of the ribosome for aminoacyl-tRNA, thus increasing their reactivity as acceptors for peptidyl transferase.</text>
</comment>
<comment type="similarity">
    <text evidence="3 7 9">Belongs to the elongation factor P family.</text>
</comment>
<organism evidence="12 13">
    <name type="scientific">Candidatus Gottesmanbacteria bacterium GW2011_GWC2_39_8</name>
    <dbReference type="NCBI Taxonomy" id="1618450"/>
    <lineage>
        <taxon>Bacteria</taxon>
        <taxon>Candidatus Gottesmaniibacteriota</taxon>
    </lineage>
</organism>
<dbReference type="InterPro" id="IPR011768">
    <property type="entry name" value="Transl_elongation_fac_P"/>
</dbReference>
<feature type="domain" description="Elongation factor P C-terminal" evidence="10">
    <location>
        <begin position="152"/>
        <end position="208"/>
    </location>
</feature>
<evidence type="ECO:0000256" key="4">
    <source>
        <dbReference type="ARBA" id="ARBA00022490"/>
    </source>
</evidence>
<dbReference type="SMART" id="SM01185">
    <property type="entry name" value="EFP"/>
    <property type="match status" value="1"/>
</dbReference>
<evidence type="ECO:0000313" key="12">
    <source>
        <dbReference type="EMBL" id="KKR31635.1"/>
    </source>
</evidence>
<keyword evidence="5 7" id="KW-0251">Elongation factor</keyword>
<protein>
    <recommendedName>
        <fullName evidence="7 8">Elongation factor P</fullName>
        <shortName evidence="7">EF-P</shortName>
    </recommendedName>
</protein>
<dbReference type="SUPFAM" id="SSF50104">
    <property type="entry name" value="Translation proteins SH3-like domain"/>
    <property type="match status" value="1"/>
</dbReference>
<name>A0A0G0SA69_9BACT</name>
<evidence type="ECO:0000259" key="11">
    <source>
        <dbReference type="SMART" id="SM01185"/>
    </source>
</evidence>
<comment type="pathway">
    <text evidence="2 7">Protein biosynthesis; polypeptide chain elongation.</text>
</comment>
<keyword evidence="4 7" id="KW-0963">Cytoplasm</keyword>
<feature type="domain" description="Translation elongation factor P/YeiP central" evidence="11">
    <location>
        <begin position="90"/>
        <end position="144"/>
    </location>
</feature>
<evidence type="ECO:0000256" key="9">
    <source>
        <dbReference type="RuleBase" id="RU004389"/>
    </source>
</evidence>
<dbReference type="SUPFAM" id="SSF50249">
    <property type="entry name" value="Nucleic acid-binding proteins"/>
    <property type="match status" value="2"/>
</dbReference>